<protein>
    <submittedName>
        <fullName evidence="1">SIR2 family protein</fullName>
    </submittedName>
</protein>
<organism evidence="1 2">
    <name type="scientific">Nocardioides zeicaulis</name>
    <dbReference type="NCBI Taxonomy" id="1776857"/>
    <lineage>
        <taxon>Bacteria</taxon>
        <taxon>Bacillati</taxon>
        <taxon>Actinomycetota</taxon>
        <taxon>Actinomycetes</taxon>
        <taxon>Propionibacteriales</taxon>
        <taxon>Nocardioidaceae</taxon>
        <taxon>Nocardioides</taxon>
    </lineage>
</organism>
<dbReference type="EMBL" id="JBHLXH010000001">
    <property type="protein sequence ID" value="MFC0222824.1"/>
    <property type="molecule type" value="Genomic_DNA"/>
</dbReference>
<sequence>MRNNNELAVLLGNGVSIAANNDLFIPTLTREIRERFEKSEAGGEAPDRVLARLAHRGRETGDPYKDFEAMIGPLDQQKDNLHDLRELAELVAGESRALGRAITTIETFVQSLRRLGVGHALDIIASRSVAHYDQRRVVENFLRDVVYAVDGPVTVGNLNYDSLAMAGLINVAGSQMCDMVWGYSPRKFDIMNDGFPLEGARMRTSLSDFPSRRIRLVHPHGSLTWLRNPDTGRVYRFDIGDLRDVDYWSAWRDGKTEWEPQVVLTNQSAKSDVVARAPFNLAYEVLAERLKTADRWLIAGYSFRDECVNQMLARVWAARKEAPNVMVVTHGDSLTEDVVLEALGYNDFTDPEVEEFLTICRCGVEHASSCGQWSGWAGKPESLSA</sequence>
<accession>A0ABV6E1X5</accession>
<reference evidence="1 2" key="1">
    <citation type="submission" date="2024-09" db="EMBL/GenBank/DDBJ databases">
        <authorList>
            <person name="Sun Q."/>
            <person name="Mori K."/>
        </authorList>
    </citation>
    <scope>NUCLEOTIDE SEQUENCE [LARGE SCALE GENOMIC DNA]</scope>
    <source>
        <strain evidence="1 2">CCM 8654</strain>
    </source>
</reference>
<evidence type="ECO:0000313" key="2">
    <source>
        <dbReference type="Proteomes" id="UP001589698"/>
    </source>
</evidence>
<comment type="caution">
    <text evidence="1">The sequence shown here is derived from an EMBL/GenBank/DDBJ whole genome shotgun (WGS) entry which is preliminary data.</text>
</comment>
<evidence type="ECO:0000313" key="1">
    <source>
        <dbReference type="EMBL" id="MFC0222824.1"/>
    </source>
</evidence>
<name>A0ABV6E1X5_9ACTN</name>
<dbReference type="Proteomes" id="UP001589698">
    <property type="component" value="Unassembled WGS sequence"/>
</dbReference>
<proteinExistence type="predicted"/>
<dbReference type="Pfam" id="PF13289">
    <property type="entry name" value="SIR2_2"/>
    <property type="match status" value="1"/>
</dbReference>
<gene>
    <name evidence="1" type="ORF">ACFFJG_10055</name>
</gene>
<dbReference type="RefSeq" id="WP_378518532.1">
    <property type="nucleotide sequence ID" value="NZ_CBCSDI010000032.1"/>
</dbReference>
<keyword evidence="2" id="KW-1185">Reference proteome</keyword>